<dbReference type="Pfam" id="PF00353">
    <property type="entry name" value="HemolysinCabind"/>
    <property type="match status" value="14"/>
</dbReference>
<comment type="subcellular location">
    <subcellularLocation>
        <location evidence="1">Secreted</location>
    </subcellularLocation>
</comment>
<organism evidence="4 5">
    <name type="scientific">Phyllobacterium pellucidum</name>
    <dbReference type="NCBI Taxonomy" id="2740464"/>
    <lineage>
        <taxon>Bacteria</taxon>
        <taxon>Pseudomonadati</taxon>
        <taxon>Pseudomonadota</taxon>
        <taxon>Alphaproteobacteria</taxon>
        <taxon>Hyphomicrobiales</taxon>
        <taxon>Phyllobacteriaceae</taxon>
        <taxon>Phyllobacterium</taxon>
    </lineage>
</organism>
<dbReference type="PRINTS" id="PR00313">
    <property type="entry name" value="CABNDNGRPT"/>
</dbReference>
<dbReference type="SUPFAM" id="SSF48113">
    <property type="entry name" value="Heme-dependent peroxidases"/>
    <property type="match status" value="1"/>
</dbReference>
<dbReference type="PROSITE" id="PS00330">
    <property type="entry name" value="HEMOLYSIN_CALCIUM"/>
    <property type="match status" value="9"/>
</dbReference>
<dbReference type="CDD" id="cd09821">
    <property type="entry name" value="An_peroxidase_bacterial_2"/>
    <property type="match status" value="1"/>
</dbReference>
<proteinExistence type="predicted"/>
<dbReference type="InterPro" id="IPR037120">
    <property type="entry name" value="Haem_peroxidase_sf_animal"/>
</dbReference>
<dbReference type="PANTHER" id="PTHR38340">
    <property type="entry name" value="S-LAYER PROTEIN"/>
    <property type="match status" value="1"/>
</dbReference>
<dbReference type="PANTHER" id="PTHR38340:SF1">
    <property type="entry name" value="S-LAYER PROTEIN"/>
    <property type="match status" value="1"/>
</dbReference>
<dbReference type="InterPro" id="IPR050557">
    <property type="entry name" value="RTX_toxin/Mannuronan_C5-epim"/>
</dbReference>
<feature type="region of interest" description="Disordered" evidence="3">
    <location>
        <begin position="108"/>
        <end position="132"/>
    </location>
</feature>
<feature type="region of interest" description="Disordered" evidence="3">
    <location>
        <begin position="2187"/>
        <end position="2245"/>
    </location>
</feature>
<evidence type="ECO:0000256" key="3">
    <source>
        <dbReference type="SAM" id="MobiDB-lite"/>
    </source>
</evidence>
<protein>
    <submittedName>
        <fullName evidence="4">Heme peroxidase</fullName>
    </submittedName>
</protein>
<dbReference type="InterPro" id="IPR019791">
    <property type="entry name" value="Haem_peroxidase_animal"/>
</dbReference>
<dbReference type="InterPro" id="IPR018511">
    <property type="entry name" value="Hemolysin-typ_Ca-bd_CS"/>
</dbReference>
<dbReference type="SUPFAM" id="SSF51120">
    <property type="entry name" value="beta-Roll"/>
    <property type="match status" value="8"/>
</dbReference>
<dbReference type="Pfam" id="PF03098">
    <property type="entry name" value="An_peroxidase"/>
    <property type="match status" value="2"/>
</dbReference>
<keyword evidence="4" id="KW-0575">Peroxidase</keyword>
<evidence type="ECO:0000256" key="2">
    <source>
        <dbReference type="ARBA" id="ARBA00022525"/>
    </source>
</evidence>
<feature type="region of interest" description="Disordered" evidence="3">
    <location>
        <begin position="1393"/>
        <end position="1418"/>
    </location>
</feature>
<keyword evidence="2" id="KW-0964">Secreted</keyword>
<dbReference type="PROSITE" id="PS50292">
    <property type="entry name" value="PEROXIDASE_3"/>
    <property type="match status" value="1"/>
</dbReference>
<keyword evidence="4" id="KW-0560">Oxidoreductase</keyword>
<accession>A0A849VZY8</accession>
<dbReference type="GO" id="GO:0005576">
    <property type="term" value="C:extracellular region"/>
    <property type="evidence" value="ECO:0007669"/>
    <property type="project" value="UniProtKB-SubCell"/>
</dbReference>
<reference evidence="4 5" key="1">
    <citation type="submission" date="2020-05" db="EMBL/GenBank/DDBJ databases">
        <authorList>
            <person name="Kim M.K."/>
        </authorList>
    </citation>
    <scope>NUCLEOTIDE SEQUENCE [LARGE SCALE GENOMIC DNA]</scope>
    <source>
        <strain evidence="4 5">BT25</strain>
    </source>
</reference>
<dbReference type="Gene3D" id="1.10.640.10">
    <property type="entry name" value="Haem peroxidase domain superfamily, animal type"/>
    <property type="match status" value="1"/>
</dbReference>
<feature type="compositionally biased region" description="Acidic residues" evidence="3">
    <location>
        <begin position="2189"/>
        <end position="2201"/>
    </location>
</feature>
<sequence length="2533" mass="262001">MVTLVKHDLEFILKQIKIAEAHAAGGDLAELVAGYNGNDGLTQAHLLPYGLRTVDGSYNNLIPGRESWGAADQSFPGIFDPNYMNDADGDSLVFGPGMIYDNNDYGVGGSGGGDGRPASGTGPGQTYAPGSGTVIDADPRLISNLIVDQTLNNPAAISAALMHAGVRGAALTTALTEIVNAHTILKAIPAPGPGQTPPNAYTLAKGVLDGLLQEHGIEMDGNSVLLPNVSPDDGLSSPYNGWMTIFGQFFDHGLDLVAKGGNGTVYVPLQPDDPLYVSGSHTNFMALTRVTVDAGRDGLIGTADDGLGLDGIANTADDGPAHPVNLTTPWVDQNQTYGSTASKQVFMREYVAGPDGKPIATGYLLEGTAGGLATWADIKAQAANVLGIRLTDADVGKIPLIAADEYGNFIPGPNGYPQLVVGLGPDGQLGTADDVLREGNPAEPVSTQGAILTGHAFLDDIAHAAVPILDALGALQADTDSGIGYFNADGTAGGFNTRGGQLAYDNEMLDAHYVAGDGRANENIALTAVHHVFHSEHNRLIDQTKEIALASGDLDFLNDWLLVDVAAMPATPEELAALVWDGERLFQAGRFTNEMEYQHLVFEEFGRMMQPDIDAFVFEPSADINPSIAAEFAHVVYRFGHSMLREDIARISLDENGDPVVDDLALFDGFLNPVAFANAGDADTAAGAIIRGMTRQTGNEIDEFVTDVLRNQLLGVPLDLATINIARGRDVGTPPLNAARQKFYDGTGDTLLKPYQSWADFALNLKNPASIINFIAAYGTHDSITQALTVEAKRSAATLLVLGGAGAPADRLDFLNASGSYAGGVLGGLNNVDFWIGGLAEKKMSFGGMLGSTFSFVFQMTMENLQDADRFYYLSRTQGLNLLNELENNTFAEIVMRNTDLGEPGSTALPGNVFSAFQMPTLEMDISKQLGADPVQDDPTLQAFSRLVERRDANGNLINDTVTDASYIRVNSNEHFTIGGTENDDTIISGGGDDAIWGRGGNDRIEAGYGVDKVFGGDGDDIITNAGTDIGEADFLHGNAGNDVIHGGSGLSLIFGNEGNDFIITGPDGKEAFGGTGNDFILGGTGGDFLLGNEGDDWLEGGQRFDTLAGENSELFFNSSIIGHDVLNGGSGDTDYDGESGDDIMFQSEGIQRSNGMAGFDWAIHKGDVNAANSDLGIPLFATQEAFILRDRFDLVEGLSGWIHDDTLTGRREAVNTRAEATGTAAIPGPDSALDSYSNALLEKNVDLITGLRALVAHIARTSQTGNNGVVEQVVMDTADASDILLGGGGDDIIKGLAGNDVIDGDKWLNVRILVTPLPGQAWTAFSVDSMTELAPRMLSGEIKPGQLSIVREILDGNVAGDIDTAVYTDVRANYTFGLNSDASLYIDHSGFVEPQQDDDAGENEANPNPVSDGRDTVRGIEKLRFTDGVLNVIEGTAASETLNGTGDDDLIVGKGGNDILNGLAGNDILLGGTGNDTLNGGSGDDTYAFGLGDGSDTITETSGTDRISIAAGALTGLAFSELTSPASANDNLLIQFNGQQITVVDHFDQSGEAVEFVNFNGGTYEGYALDGDFAISIDDNGTRTAAAGVNTVLAGTSGGDDLVGNDGNDLLFGNAGDDDLDGGAGDDLLVGGSGNDELIGGLGADTMVGGTNNDVYQVDDAGDVVIEALNEGTDTVETTLAAYTLGANVENLTFTGAGAFAGTGNQLANRIEGGDGIDTLIGLDGNDTYIVTAGDVIVETATGGTDTVQTDQTYQLGAFVENLTLGGNGDINGTGNSETNVINGNGGDNQLFGAGGNDTINGGGGNDFIDGGTGNDTINAGTGDNVIVGGDGNDIINLTTSNGTDDIIRYTASNFGADIINGFDANAAQGQDRIDLSAFGLSASDIGTTSASRIQIEDIEDGAVDDTLITIRDAGSNVIGSIRLEEVDNSTVTAADFIFTTPSTPVTGNDFGTTITGTNGNNTLDGNLGNDIINALGGDDIIIWNANASGATDGRDIVNGGTEGTAGDTFVINGNALAETYRIYTLAAWDAVPGNNLSSFNGRTPEIVITRNGTGFANVIAELTDIEEIRINGVDPAASGTAGGDTIEIIGDFSATSLRPNTITIEGTIGDDMVDITSLGSAHRIVFRSNGGNDTIVGSLRPQDVIALPAGTSIADYEVSISETGQTTLVGDDYSITFTALEGMPQFADEDYDPDGDDDDYPHLPGDDDDDDDSDGDDDDDDVDAPGESTGQHTGVGTSGDDVLVGTANEDTILGLAGNDSALGGSGRDIIRGADGDDYLSGEGGRDMLFGGAGNDDLFGGGDDDMLYGDAGADRIFGGDGRDIIDGGAGDDIAHGGAGNDHFVASANDGNDVYYGDESSACSVGSDTLDMAAITANINVDLGSGFMGRGSATSSLTGSDTLWSIENVITGSGNDTIVASAAVNVMDGGAGNDTFRFLSADDADGDTIHSFQPGDKIDLSGIDAKGSIAGNQAFTLVTGSGFNAEGALKVTHEVRGDGDYTVVHGNQDGGSGAEFKISIKGTHTLTASDFEL</sequence>
<dbReference type="GO" id="GO:0005509">
    <property type="term" value="F:calcium ion binding"/>
    <property type="evidence" value="ECO:0007669"/>
    <property type="project" value="InterPro"/>
</dbReference>
<dbReference type="InterPro" id="IPR001343">
    <property type="entry name" value="Hemolysn_Ca-bd"/>
</dbReference>
<feature type="compositionally biased region" description="Acidic residues" evidence="3">
    <location>
        <begin position="2208"/>
        <end position="2226"/>
    </location>
</feature>
<dbReference type="GO" id="GO:0020037">
    <property type="term" value="F:heme binding"/>
    <property type="evidence" value="ECO:0007669"/>
    <property type="project" value="InterPro"/>
</dbReference>
<gene>
    <name evidence="4" type="ORF">HQ945_18935</name>
</gene>
<name>A0A849VZY8_9HYPH</name>
<dbReference type="EMBL" id="JABUMX010000005">
    <property type="protein sequence ID" value="NTS33333.1"/>
    <property type="molecule type" value="Genomic_DNA"/>
</dbReference>
<dbReference type="GO" id="GO:0004601">
    <property type="term" value="F:peroxidase activity"/>
    <property type="evidence" value="ECO:0007669"/>
    <property type="project" value="UniProtKB-KW"/>
</dbReference>
<dbReference type="InterPro" id="IPR010255">
    <property type="entry name" value="Haem_peroxidase_sf"/>
</dbReference>
<comment type="caution">
    <text evidence="4">The sequence shown here is derived from an EMBL/GenBank/DDBJ whole genome shotgun (WGS) entry which is preliminary data.</text>
</comment>
<keyword evidence="5" id="KW-1185">Reference proteome</keyword>
<evidence type="ECO:0000256" key="1">
    <source>
        <dbReference type="ARBA" id="ARBA00004613"/>
    </source>
</evidence>
<dbReference type="Gene3D" id="2.150.10.10">
    <property type="entry name" value="Serralysin-like metalloprotease, C-terminal"/>
    <property type="match status" value="7"/>
</dbReference>
<evidence type="ECO:0000313" key="4">
    <source>
        <dbReference type="EMBL" id="NTS33333.1"/>
    </source>
</evidence>
<dbReference type="GO" id="GO:0006979">
    <property type="term" value="P:response to oxidative stress"/>
    <property type="evidence" value="ECO:0007669"/>
    <property type="project" value="InterPro"/>
</dbReference>
<dbReference type="InterPro" id="IPR011049">
    <property type="entry name" value="Serralysin-like_metalloprot_C"/>
</dbReference>
<dbReference type="Proteomes" id="UP000550508">
    <property type="component" value="Unassembled WGS sequence"/>
</dbReference>
<dbReference type="RefSeq" id="WP_174208403.1">
    <property type="nucleotide sequence ID" value="NZ_JABUMX010000005.1"/>
</dbReference>
<evidence type="ECO:0000313" key="5">
    <source>
        <dbReference type="Proteomes" id="UP000550508"/>
    </source>
</evidence>